<dbReference type="Proteomes" id="UP001055879">
    <property type="component" value="Linkage Group LG03"/>
</dbReference>
<organism evidence="1 2">
    <name type="scientific">Arctium lappa</name>
    <name type="common">Greater burdock</name>
    <name type="synonym">Lappa major</name>
    <dbReference type="NCBI Taxonomy" id="4217"/>
    <lineage>
        <taxon>Eukaryota</taxon>
        <taxon>Viridiplantae</taxon>
        <taxon>Streptophyta</taxon>
        <taxon>Embryophyta</taxon>
        <taxon>Tracheophyta</taxon>
        <taxon>Spermatophyta</taxon>
        <taxon>Magnoliopsida</taxon>
        <taxon>eudicotyledons</taxon>
        <taxon>Gunneridae</taxon>
        <taxon>Pentapetalae</taxon>
        <taxon>asterids</taxon>
        <taxon>campanulids</taxon>
        <taxon>Asterales</taxon>
        <taxon>Asteraceae</taxon>
        <taxon>Carduoideae</taxon>
        <taxon>Cardueae</taxon>
        <taxon>Arctiinae</taxon>
        <taxon>Arctium</taxon>
    </lineage>
</organism>
<keyword evidence="2" id="KW-1185">Reference proteome</keyword>
<proteinExistence type="predicted"/>
<accession>A0ACB9DJI6</accession>
<comment type="caution">
    <text evidence="1">The sequence shown here is derived from an EMBL/GenBank/DDBJ whole genome shotgun (WGS) entry which is preliminary data.</text>
</comment>
<gene>
    <name evidence="1" type="ORF">L6452_09161</name>
</gene>
<name>A0ACB9DJI6_ARCLA</name>
<reference evidence="1 2" key="2">
    <citation type="journal article" date="2022" name="Mol. Ecol. Resour.">
        <title>The genomes of chicory, endive, great burdock and yacon provide insights into Asteraceae paleo-polyploidization history and plant inulin production.</title>
        <authorList>
            <person name="Fan W."/>
            <person name="Wang S."/>
            <person name="Wang H."/>
            <person name="Wang A."/>
            <person name="Jiang F."/>
            <person name="Liu H."/>
            <person name="Zhao H."/>
            <person name="Xu D."/>
            <person name="Zhang Y."/>
        </authorList>
    </citation>
    <scope>NUCLEOTIDE SEQUENCE [LARGE SCALE GENOMIC DNA]</scope>
    <source>
        <strain evidence="2">cv. Niubang</strain>
    </source>
</reference>
<sequence>MRLEFTEALSGVISLRSVPSVPPDLPDQNLSETPVPEARENNNRPSRSKTKLRIKFVDEIGTDHSKEKIWYPTFLVTREDGTQLKFTEFDFEDLELRGFLFLLCDLKTRTIRPGVIQDALNVVKRFMMTTMKLACLEDLQIGIESHQAKINLFRLDLRLPSNFKDDPPYKVIKTVELGMTYPNRKGKMCYFRFSQIARFCDGTLYILRKKLRAMFSQHEKGQN</sequence>
<evidence type="ECO:0000313" key="2">
    <source>
        <dbReference type="Proteomes" id="UP001055879"/>
    </source>
</evidence>
<reference evidence="2" key="1">
    <citation type="journal article" date="2022" name="Mol. Ecol. Resour.">
        <title>The genomes of chicory, endive, great burdock and yacon provide insights into Asteraceae palaeo-polyploidization history and plant inulin production.</title>
        <authorList>
            <person name="Fan W."/>
            <person name="Wang S."/>
            <person name="Wang H."/>
            <person name="Wang A."/>
            <person name="Jiang F."/>
            <person name="Liu H."/>
            <person name="Zhao H."/>
            <person name="Xu D."/>
            <person name="Zhang Y."/>
        </authorList>
    </citation>
    <scope>NUCLEOTIDE SEQUENCE [LARGE SCALE GENOMIC DNA]</scope>
    <source>
        <strain evidence="2">cv. Niubang</strain>
    </source>
</reference>
<protein>
    <submittedName>
        <fullName evidence="1">Uncharacterized protein</fullName>
    </submittedName>
</protein>
<dbReference type="EMBL" id="CM042049">
    <property type="protein sequence ID" value="KAI3746722.1"/>
    <property type="molecule type" value="Genomic_DNA"/>
</dbReference>
<evidence type="ECO:0000313" key="1">
    <source>
        <dbReference type="EMBL" id="KAI3746722.1"/>
    </source>
</evidence>